<keyword evidence="2" id="KW-1185">Reference proteome</keyword>
<name>A0ACC6JZM6_9PSED</name>
<evidence type="ECO:0000313" key="1">
    <source>
        <dbReference type="EMBL" id="MDR6711651.1"/>
    </source>
</evidence>
<sequence length="248" mass="27738">MKRTNLTALATLFFGASLPAISNAAPPEKPVVSVGLLGSYSVMEFTGQRSTSKEYMPEGGLFLNFGNKMKAQQGFVYQAEISGQYSERQGQRVKDAQADLDMGWRVALNESNSIDLLLGGGYKWNRLQPHSSKYDIELTSRTPFVKVAAGYNHYFSNTTVRFEAGIRRALQGDSKLDIENIYNENMDLLDTTNPFAELSVLFNRHGTIPVAASLYYNRFIYDLDGQYAVSDFDKQTRNEYGVKLGIAF</sequence>
<protein>
    <submittedName>
        <fullName evidence="1">Uncharacterized protein</fullName>
    </submittedName>
</protein>
<comment type="caution">
    <text evidence="1">The sequence shown here is derived from an EMBL/GenBank/DDBJ whole genome shotgun (WGS) entry which is preliminary data.</text>
</comment>
<accession>A0ACC6JZM6</accession>
<organism evidence="1 2">
    <name type="scientific">Pseudomonas hunanensis</name>
    <dbReference type="NCBI Taxonomy" id="1247546"/>
    <lineage>
        <taxon>Bacteria</taxon>
        <taxon>Pseudomonadati</taxon>
        <taxon>Pseudomonadota</taxon>
        <taxon>Gammaproteobacteria</taxon>
        <taxon>Pseudomonadales</taxon>
        <taxon>Pseudomonadaceae</taxon>
        <taxon>Pseudomonas</taxon>
    </lineage>
</organism>
<proteinExistence type="predicted"/>
<dbReference type="EMBL" id="JAVDTH010000005">
    <property type="protein sequence ID" value="MDR6711651.1"/>
    <property type="molecule type" value="Genomic_DNA"/>
</dbReference>
<evidence type="ECO:0000313" key="2">
    <source>
        <dbReference type="Proteomes" id="UP001259587"/>
    </source>
</evidence>
<reference evidence="1" key="1">
    <citation type="submission" date="2023-07" db="EMBL/GenBank/DDBJ databases">
        <title>Sorghum-associated microbial communities from plants grown in Nebraska, USA.</title>
        <authorList>
            <person name="Schachtman D."/>
        </authorList>
    </citation>
    <scope>NUCLEOTIDE SEQUENCE</scope>
    <source>
        <strain evidence="1">BE56</strain>
    </source>
</reference>
<dbReference type="Proteomes" id="UP001259587">
    <property type="component" value="Unassembled WGS sequence"/>
</dbReference>
<gene>
    <name evidence="1" type="ORF">J2W83_001245</name>
</gene>